<dbReference type="PANTHER" id="PTHR37841">
    <property type="entry name" value="GLR2918 PROTEIN"/>
    <property type="match status" value="1"/>
</dbReference>
<keyword evidence="2" id="KW-1185">Reference proteome</keyword>
<protein>
    <recommendedName>
        <fullName evidence="3">WG repeat-containing protein</fullName>
    </recommendedName>
</protein>
<gene>
    <name evidence="1" type="ORF">BSYN_14750</name>
</gene>
<evidence type="ECO:0008006" key="3">
    <source>
        <dbReference type="Google" id="ProtNLM"/>
    </source>
</evidence>
<sequence>MKTGPLKLLLIFVCFLLLQSCSKKEIQFGLYPVKSGDKWGYVDKTGKYIINPQFEYADFFSNGLAVVGIKGENEELKFGYIDEDGKYVINPQYKSALRFKEDIAWVVKDGSAPTAINSKGQESFELKDAELVYSYSEGLALFVVEKDGLFKGGFVDVNGKIVIPATYDKIRYFSNGYAAASNNKNKYGFIDKKGVLVIGYQFDDVSDFDVNGMACVKSGEKWGVIDGTGKYIINPQFSEIRSDGDLFVIKQNEKYGWCDNKGKILINPQFDFVSNFGDNKLASARIGEKWGYLNKEGKWIINPQFKEAYNFVGDLAQINAEGGYGLVDKEGKYVVNPQFDDMIIYNPEYMDCVLSDFFNAEKLVDEIKTRLKDGKVDGLTVGAAPLSFIMNKYSVSEYDLQSISLMWVSDANISLAFTGNFQKKVSVGDSYWNYSYNVFNPQAVPSEYYINIDLSRGKARNKGKIAFEALERYFGGVSGKKDGLNFVLKGDNTTVNIILSKLELLNITAGFTGGKNSPSADYAFRQADSIRIADSIAAAEAAAASEAAATAEAADGTESDIYN</sequence>
<dbReference type="PROSITE" id="PS51257">
    <property type="entry name" value="PROKAR_LIPOPROTEIN"/>
    <property type="match status" value="1"/>
</dbReference>
<organism evidence="1 2">
    <name type="scientific">Bacteroides sedimenti</name>
    <dbReference type="NCBI Taxonomy" id="2136147"/>
    <lineage>
        <taxon>Bacteria</taxon>
        <taxon>Pseudomonadati</taxon>
        <taxon>Bacteroidota</taxon>
        <taxon>Bacteroidia</taxon>
        <taxon>Bacteroidales</taxon>
        <taxon>Bacteroidaceae</taxon>
        <taxon>Bacteroides</taxon>
    </lineage>
</organism>
<dbReference type="PANTHER" id="PTHR37841:SF1">
    <property type="entry name" value="DUF3298 DOMAIN-CONTAINING PROTEIN"/>
    <property type="match status" value="1"/>
</dbReference>
<dbReference type="InterPro" id="IPR032774">
    <property type="entry name" value="WG_beta_rep"/>
</dbReference>
<dbReference type="EMBL" id="AP028055">
    <property type="protein sequence ID" value="BEG99210.1"/>
    <property type="molecule type" value="Genomic_DNA"/>
</dbReference>
<evidence type="ECO:0000313" key="2">
    <source>
        <dbReference type="Proteomes" id="UP001496674"/>
    </source>
</evidence>
<evidence type="ECO:0000313" key="1">
    <source>
        <dbReference type="EMBL" id="BEG99210.1"/>
    </source>
</evidence>
<proteinExistence type="predicted"/>
<dbReference type="Pfam" id="PF14903">
    <property type="entry name" value="WG_beta_rep"/>
    <property type="match status" value="6"/>
</dbReference>
<reference evidence="1 2" key="1">
    <citation type="submission" date="2023-04" db="EMBL/GenBank/DDBJ databases">
        <title>Draft genome sequence of acteroides sedimenti strain YN3PY1.</title>
        <authorList>
            <person name="Yoshida N."/>
        </authorList>
    </citation>
    <scope>NUCLEOTIDE SEQUENCE [LARGE SCALE GENOMIC DNA]</scope>
    <source>
        <strain evidence="1 2">YN3PY1</strain>
    </source>
</reference>
<name>A0ABN6Z3U8_9BACE</name>
<accession>A0ABN6Z3U8</accession>
<dbReference type="Proteomes" id="UP001496674">
    <property type="component" value="Chromosome"/>
</dbReference>
<dbReference type="SUPFAM" id="SSF69360">
    <property type="entry name" value="Cell wall binding repeat"/>
    <property type="match status" value="2"/>
</dbReference>